<gene>
    <name evidence="2" type="ORF">BECKFW1821C_GA0114237_103822</name>
</gene>
<reference evidence="2" key="1">
    <citation type="submission" date="2019-02" db="EMBL/GenBank/DDBJ databases">
        <authorList>
            <person name="Gruber-Vodicka R. H."/>
            <person name="Seah K. B. B."/>
        </authorList>
    </citation>
    <scope>NUCLEOTIDE SEQUENCE</scope>
    <source>
        <strain evidence="2">BECK_BZ131</strain>
    </source>
</reference>
<dbReference type="EMBL" id="CAADFE010000038">
    <property type="protein sequence ID" value="VFJ72837.1"/>
    <property type="molecule type" value="Genomic_DNA"/>
</dbReference>
<protein>
    <recommendedName>
        <fullName evidence="3">DUF1640 domain-containing protein</fullName>
    </recommendedName>
</protein>
<name>A0A450TV06_9GAMM</name>
<evidence type="ECO:0000256" key="1">
    <source>
        <dbReference type="SAM" id="Phobius"/>
    </source>
</evidence>
<keyword evidence="1" id="KW-1133">Transmembrane helix</keyword>
<sequence>MDSVRHVTPWFLPDMMFALITEPVSVDPGRFISLRITVRSGFSVVDFSYIPSAITSYPEGTTLSAANTTQPLTLEEISEHMRTHIGQWLAEESLAKPPAVYEIELRERMIRLEEELKNQRELIKQGFDLMEKRFEAVDRRFEAMSAENNKRFETMDRRFEAMDRRFEAMSVENNKRFEAMSAENNKRFEAMDRRFEAMSAENNQRFEALTKRIDRLMYWSLGITLGTGSLVVAALKVLL</sequence>
<keyword evidence="1" id="KW-0472">Membrane</keyword>
<keyword evidence="1" id="KW-0812">Transmembrane</keyword>
<evidence type="ECO:0008006" key="3">
    <source>
        <dbReference type="Google" id="ProtNLM"/>
    </source>
</evidence>
<dbReference type="Gene3D" id="1.20.1270.70">
    <property type="entry name" value="Designed single chain three-helix bundle"/>
    <property type="match status" value="1"/>
</dbReference>
<organism evidence="2">
    <name type="scientific">Candidatus Kentrum sp. FW</name>
    <dbReference type="NCBI Taxonomy" id="2126338"/>
    <lineage>
        <taxon>Bacteria</taxon>
        <taxon>Pseudomonadati</taxon>
        <taxon>Pseudomonadota</taxon>
        <taxon>Gammaproteobacteria</taxon>
        <taxon>Candidatus Kentrum</taxon>
    </lineage>
</organism>
<evidence type="ECO:0000313" key="2">
    <source>
        <dbReference type="EMBL" id="VFJ72837.1"/>
    </source>
</evidence>
<feature type="transmembrane region" description="Helical" evidence="1">
    <location>
        <begin position="216"/>
        <end position="238"/>
    </location>
</feature>
<accession>A0A450TV06</accession>
<dbReference type="AlphaFoldDB" id="A0A450TV06"/>
<proteinExistence type="predicted"/>